<comment type="subcellular location">
    <subcellularLocation>
        <location evidence="1">Cell membrane</location>
        <topology evidence="1">Single-pass membrane protein</topology>
    </subcellularLocation>
</comment>
<sequence>MIKYFTHSLSIAFISWIVGMIINALLIKTTFYEKNLTHLNFIKSKKLNKFLGIGIFKWIVKNTFFKFFNPKLKLKNKVEPAELDHLCNEMTLAEINHLIAFLAVCIYALVLMFKAKFLFALIMMLVNILMNLYPSLLQQENKRRIDVFRKRFKAL</sequence>
<evidence type="ECO:0000256" key="4">
    <source>
        <dbReference type="ARBA" id="ARBA00022692"/>
    </source>
</evidence>
<keyword evidence="15" id="KW-1185">Reference proteome</keyword>
<evidence type="ECO:0000256" key="1">
    <source>
        <dbReference type="ARBA" id="ARBA00004162"/>
    </source>
</evidence>
<proteinExistence type="inferred from homology"/>
<accession>A0A317ERP4</accession>
<evidence type="ECO:0000256" key="6">
    <source>
        <dbReference type="ARBA" id="ARBA00022989"/>
    </source>
</evidence>
<evidence type="ECO:0000256" key="7">
    <source>
        <dbReference type="ARBA" id="ARBA00023136"/>
    </source>
</evidence>
<keyword evidence="6 13" id="KW-1133">Transmembrane helix</keyword>
<keyword evidence="2" id="KW-1003">Cell membrane</keyword>
<protein>
    <recommendedName>
        <fullName evidence="11">Glycosyl-4,4'-diaponeurosporenoate acyltransferase</fullName>
    </recommendedName>
</protein>
<evidence type="ECO:0000256" key="3">
    <source>
        <dbReference type="ARBA" id="ARBA00022679"/>
    </source>
</evidence>
<dbReference type="EMBL" id="QGNZ01000001">
    <property type="protein sequence ID" value="PWS29590.1"/>
    <property type="molecule type" value="Genomic_DNA"/>
</dbReference>
<dbReference type="GO" id="GO:0005886">
    <property type="term" value="C:plasma membrane"/>
    <property type="evidence" value="ECO:0007669"/>
    <property type="project" value="UniProtKB-SubCell"/>
</dbReference>
<feature type="transmembrane region" description="Helical" evidence="13">
    <location>
        <begin position="117"/>
        <end position="136"/>
    </location>
</feature>
<dbReference type="InterPro" id="IPR044021">
    <property type="entry name" value="CrtO"/>
</dbReference>
<comment type="function">
    <text evidence="12">Catalyzes the acylation of glycosyl-4,4'-diaponeurosporenoate, i.e. the esterification of glucose at the C6'' position with the carboxyl group of the C(15) fatty acid 12-methyltetradecanoic acid, to yield staphyloxanthin. This is the last step in the biosynthesis of this orange pigment, present in most staphylococci strains.</text>
</comment>
<evidence type="ECO:0000256" key="8">
    <source>
        <dbReference type="ARBA" id="ARBA00023315"/>
    </source>
</evidence>
<keyword evidence="8" id="KW-0012">Acyltransferase</keyword>
<comment type="caution">
    <text evidence="14">The sequence shown here is derived from an EMBL/GenBank/DDBJ whole genome shotgun (WGS) entry which is preliminary data.</text>
</comment>
<feature type="transmembrane region" description="Helical" evidence="13">
    <location>
        <begin position="6"/>
        <end position="26"/>
    </location>
</feature>
<evidence type="ECO:0000256" key="10">
    <source>
        <dbReference type="ARBA" id="ARBA00023603"/>
    </source>
</evidence>
<organism evidence="14 15">
    <name type="scientific">Pedobacter yonginense</name>
    <dbReference type="NCBI Taxonomy" id="651869"/>
    <lineage>
        <taxon>Bacteria</taxon>
        <taxon>Pseudomonadati</taxon>
        <taxon>Bacteroidota</taxon>
        <taxon>Sphingobacteriia</taxon>
        <taxon>Sphingobacteriales</taxon>
        <taxon>Sphingobacteriaceae</taxon>
        <taxon>Pedobacter</taxon>
    </lineage>
</organism>
<keyword evidence="5" id="KW-0732">Signal</keyword>
<evidence type="ECO:0000256" key="2">
    <source>
        <dbReference type="ARBA" id="ARBA00022475"/>
    </source>
</evidence>
<evidence type="ECO:0000256" key="13">
    <source>
        <dbReference type="SAM" id="Phobius"/>
    </source>
</evidence>
<name>A0A317ERP4_9SPHI</name>
<comment type="similarity">
    <text evidence="10">Belongs to the acyltransferase CrtO family.</text>
</comment>
<dbReference type="UniPathway" id="UPA00029">
    <property type="reaction ID" value="UER00560"/>
</dbReference>
<dbReference type="AlphaFoldDB" id="A0A317ERP4"/>
<dbReference type="OrthoDB" id="883215at2"/>
<evidence type="ECO:0000256" key="5">
    <source>
        <dbReference type="ARBA" id="ARBA00022729"/>
    </source>
</evidence>
<dbReference type="Pfam" id="PF18927">
    <property type="entry name" value="CrtO"/>
    <property type="match status" value="1"/>
</dbReference>
<keyword evidence="3" id="KW-0808">Transferase</keyword>
<gene>
    <name evidence="14" type="ORF">DHW03_04910</name>
</gene>
<evidence type="ECO:0000256" key="12">
    <source>
        <dbReference type="ARBA" id="ARBA00025324"/>
    </source>
</evidence>
<reference evidence="14 15" key="1">
    <citation type="submission" date="2018-05" db="EMBL/GenBank/DDBJ databases">
        <title>Pedobacter paludis sp. nov., isolated from wetland soil.</title>
        <authorList>
            <person name="Zhang Y."/>
            <person name="Wang G."/>
        </authorList>
    </citation>
    <scope>NUCLEOTIDE SEQUENCE [LARGE SCALE GENOMIC DNA]</scope>
    <source>
        <strain evidence="14 15">KCTC22721</strain>
    </source>
</reference>
<feature type="transmembrane region" description="Helical" evidence="13">
    <location>
        <begin position="90"/>
        <end position="110"/>
    </location>
</feature>
<evidence type="ECO:0000313" key="15">
    <source>
        <dbReference type="Proteomes" id="UP000245379"/>
    </source>
</evidence>
<dbReference type="Proteomes" id="UP000245379">
    <property type="component" value="Unassembled WGS sequence"/>
</dbReference>
<dbReference type="GO" id="GO:0016746">
    <property type="term" value="F:acyltransferase activity"/>
    <property type="evidence" value="ECO:0007669"/>
    <property type="project" value="UniProtKB-KW"/>
</dbReference>
<evidence type="ECO:0000256" key="9">
    <source>
        <dbReference type="ARBA" id="ARBA00023588"/>
    </source>
</evidence>
<keyword evidence="7 13" id="KW-0472">Membrane</keyword>
<comment type="pathway">
    <text evidence="9">Carotenoid biosynthesis; staphyloxanthin biosynthesis; staphyloxanthin from farnesyl diphosphate: step 5/5.</text>
</comment>
<evidence type="ECO:0000313" key="14">
    <source>
        <dbReference type="EMBL" id="PWS29590.1"/>
    </source>
</evidence>
<evidence type="ECO:0000256" key="11">
    <source>
        <dbReference type="ARBA" id="ARBA00023667"/>
    </source>
</evidence>
<keyword evidence="4 13" id="KW-0812">Transmembrane</keyword>